<evidence type="ECO:0000259" key="3">
    <source>
        <dbReference type="Pfam" id="PF00080"/>
    </source>
</evidence>
<dbReference type="InterPro" id="IPR036423">
    <property type="entry name" value="SOD-like_Cu/Zn_dom_sf"/>
</dbReference>
<gene>
    <name evidence="4" type="ORF">FB471_0105</name>
</gene>
<reference evidence="4 5" key="1">
    <citation type="submission" date="2019-06" db="EMBL/GenBank/DDBJ databases">
        <title>Sequencing the genomes of 1000 actinobacteria strains.</title>
        <authorList>
            <person name="Klenk H.-P."/>
        </authorList>
    </citation>
    <scope>NUCLEOTIDE SEQUENCE [LARGE SCALE GENOMIC DNA]</scope>
    <source>
        <strain evidence="4 5">DSM 45679</strain>
    </source>
</reference>
<evidence type="ECO:0000256" key="2">
    <source>
        <dbReference type="SAM" id="SignalP"/>
    </source>
</evidence>
<protein>
    <submittedName>
        <fullName evidence="4">Cu-Zn family superoxide dismutase</fullName>
    </submittedName>
</protein>
<comment type="caution">
    <text evidence="4">The sequence shown here is derived from an EMBL/GenBank/DDBJ whole genome shotgun (WGS) entry which is preliminary data.</text>
</comment>
<dbReference type="PANTHER" id="PTHR10003">
    <property type="entry name" value="SUPEROXIDE DISMUTASE CU-ZN -RELATED"/>
    <property type="match status" value="1"/>
</dbReference>
<name>A0A542DBM6_AMYCI</name>
<dbReference type="InterPro" id="IPR024134">
    <property type="entry name" value="SOD_Cu/Zn_/chaperone"/>
</dbReference>
<dbReference type="SUPFAM" id="SSF49329">
    <property type="entry name" value="Cu,Zn superoxide dismutase-like"/>
    <property type="match status" value="1"/>
</dbReference>
<accession>A0A542DBM6</accession>
<dbReference type="Pfam" id="PF00080">
    <property type="entry name" value="Sod_Cu"/>
    <property type="match status" value="1"/>
</dbReference>
<feature type="domain" description="Superoxide dismutase copper/zinc binding" evidence="3">
    <location>
        <begin position="69"/>
        <end position="208"/>
    </location>
</feature>
<feature type="chain" id="PRO_5022198930" evidence="2">
    <location>
        <begin position="31"/>
        <end position="221"/>
    </location>
</feature>
<comment type="similarity">
    <text evidence="1">Belongs to the Cu-Zn superoxide dismutase family.</text>
</comment>
<keyword evidence="5" id="KW-1185">Reference proteome</keyword>
<dbReference type="Gene3D" id="2.60.40.200">
    <property type="entry name" value="Superoxide dismutase, copper/zinc binding domain"/>
    <property type="match status" value="1"/>
</dbReference>
<dbReference type="OrthoDB" id="9792957at2"/>
<feature type="signal peptide" evidence="2">
    <location>
        <begin position="1"/>
        <end position="30"/>
    </location>
</feature>
<evidence type="ECO:0000313" key="4">
    <source>
        <dbReference type="EMBL" id="TQJ00480.1"/>
    </source>
</evidence>
<proteinExistence type="inferred from homology"/>
<sequence>MIFKGSRNRFGFAALIGVSVAAMVSGSGHASRTSGDATSGTWATTTLRDAAGHAIGKVGFSGWGRFVHVSVRVRLPADSAEFHGFHIHANDNPANGSGCVADPQQPSSTWFASVDGHWNPGGETHGHHDGDLPTLMRRADGTAEMHFRLDKFAVRDVLARAVIVHTGPDNVGNVPLGDAPNQYTANSQAAIDATKATGNAGNRFACGVLSGRRHPQPVSSG</sequence>
<dbReference type="InterPro" id="IPR001424">
    <property type="entry name" value="SOD_Cu_Zn_dom"/>
</dbReference>
<keyword evidence="2" id="KW-0732">Signal</keyword>
<evidence type="ECO:0000313" key="5">
    <source>
        <dbReference type="Proteomes" id="UP000320876"/>
    </source>
</evidence>
<dbReference type="GO" id="GO:0006801">
    <property type="term" value="P:superoxide metabolic process"/>
    <property type="evidence" value="ECO:0007669"/>
    <property type="project" value="InterPro"/>
</dbReference>
<dbReference type="Proteomes" id="UP000320876">
    <property type="component" value="Unassembled WGS sequence"/>
</dbReference>
<dbReference type="EMBL" id="VFML01000001">
    <property type="protein sequence ID" value="TQJ00480.1"/>
    <property type="molecule type" value="Genomic_DNA"/>
</dbReference>
<dbReference type="RefSeq" id="WP_141995407.1">
    <property type="nucleotide sequence ID" value="NZ_VFML01000001.1"/>
</dbReference>
<dbReference type="AlphaFoldDB" id="A0A542DBM6"/>
<dbReference type="GO" id="GO:0005507">
    <property type="term" value="F:copper ion binding"/>
    <property type="evidence" value="ECO:0007669"/>
    <property type="project" value="InterPro"/>
</dbReference>
<organism evidence="4 5">
    <name type="scientific">Amycolatopsis cihanbeyliensis</name>
    <dbReference type="NCBI Taxonomy" id="1128664"/>
    <lineage>
        <taxon>Bacteria</taxon>
        <taxon>Bacillati</taxon>
        <taxon>Actinomycetota</taxon>
        <taxon>Actinomycetes</taxon>
        <taxon>Pseudonocardiales</taxon>
        <taxon>Pseudonocardiaceae</taxon>
        <taxon>Amycolatopsis</taxon>
    </lineage>
</organism>
<evidence type="ECO:0000256" key="1">
    <source>
        <dbReference type="ARBA" id="ARBA00010457"/>
    </source>
</evidence>